<evidence type="ECO:0000313" key="7">
    <source>
        <dbReference type="Proteomes" id="UP001154312"/>
    </source>
</evidence>
<dbReference type="Pfam" id="PF07833">
    <property type="entry name" value="Cu_amine_oxidN1"/>
    <property type="match status" value="1"/>
</dbReference>
<dbReference type="InterPro" id="IPR036331">
    <property type="entry name" value="Chagasin-like_sf"/>
</dbReference>
<dbReference type="Proteomes" id="UP001154312">
    <property type="component" value="Unassembled WGS sequence"/>
</dbReference>
<dbReference type="Gene3D" id="3.30.457.10">
    <property type="entry name" value="Copper amine oxidase-like, N-terminal domain"/>
    <property type="match status" value="1"/>
</dbReference>
<evidence type="ECO:0000256" key="3">
    <source>
        <dbReference type="SAM" id="SignalP"/>
    </source>
</evidence>
<evidence type="ECO:0000313" key="6">
    <source>
        <dbReference type="EMBL" id="MDF9409972.1"/>
    </source>
</evidence>
<keyword evidence="7" id="KW-1185">Reference proteome</keyword>
<keyword evidence="3" id="KW-0732">Signal</keyword>
<dbReference type="RefSeq" id="WP_277445503.1">
    <property type="nucleotide sequence ID" value="NZ_JAKOAV010000055.1"/>
</dbReference>
<name>A0A9X4JWR0_9FIRM</name>
<dbReference type="InterPro" id="IPR018990">
    <property type="entry name" value="Prot_inh_I42_chagasin"/>
</dbReference>
<dbReference type="AlphaFoldDB" id="A0A9X4JWR0"/>
<feature type="domain" description="Copper amine oxidase-like N-terminal" evidence="4">
    <location>
        <begin position="140"/>
        <end position="241"/>
    </location>
</feature>
<keyword evidence="2" id="KW-0789">Thiol protease inhibitor</keyword>
<dbReference type="SUPFAM" id="SSF141066">
    <property type="entry name" value="ICP-like"/>
    <property type="match status" value="1"/>
</dbReference>
<feature type="chain" id="PRO_5040720720" evidence="3">
    <location>
        <begin position="21"/>
        <end position="247"/>
    </location>
</feature>
<accession>A0A9X4JWR0</accession>
<dbReference type="SUPFAM" id="SSF55383">
    <property type="entry name" value="Copper amine oxidase, domain N"/>
    <property type="match status" value="1"/>
</dbReference>
<dbReference type="InterPro" id="IPR052781">
    <property type="entry name" value="Cys_protease_inhibitor_I42"/>
</dbReference>
<sequence>MNKYLLLLFLLLCLMNPVNATAGQIYLNENNNGEVLYIQEEQTVDLILDSNPSTGYSWNYSTKPDSYIMEETGHEFRNTQALAEKPPIIGAEEKECWSYKASKTGKTTICLWYIRPWESRMPLKTFTAEINVLPQIKVLLNQNPLEFDVPPIIEDDHTLVPLRAIFEAIGAEVNWFPDTQTVIATKDNKIIKFIVGNNTASINGTDVQLEVPSIIIKNSVMVPLRFILEALGYKVEWDGNNTINIYS</sequence>
<feature type="domain" description="Proteinase inhibitor I42 chagasin" evidence="5">
    <location>
        <begin position="39"/>
        <end position="130"/>
    </location>
</feature>
<dbReference type="EMBL" id="JAKOAV010000055">
    <property type="protein sequence ID" value="MDF9409972.1"/>
    <property type="molecule type" value="Genomic_DNA"/>
</dbReference>
<dbReference type="PANTHER" id="PTHR36530">
    <property type="entry name" value="INHIBITOR OF CYSTEINE PEPTIDASE"/>
    <property type="match status" value="1"/>
</dbReference>
<evidence type="ECO:0000256" key="1">
    <source>
        <dbReference type="ARBA" id="ARBA00022690"/>
    </source>
</evidence>
<dbReference type="InterPro" id="IPR036582">
    <property type="entry name" value="Mao_N_sf"/>
</dbReference>
<reference evidence="6" key="1">
    <citation type="submission" date="2022-02" db="EMBL/GenBank/DDBJ databases">
        <authorList>
            <person name="Leng L."/>
        </authorList>
    </citation>
    <scope>NUCLEOTIDE SEQUENCE</scope>
    <source>
        <strain evidence="6">JI</strain>
    </source>
</reference>
<comment type="caution">
    <text evidence="6">The sequence shown here is derived from an EMBL/GenBank/DDBJ whole genome shotgun (WGS) entry which is preliminary data.</text>
</comment>
<gene>
    <name evidence="6" type="ORF">L7E55_16740</name>
</gene>
<evidence type="ECO:0000256" key="2">
    <source>
        <dbReference type="ARBA" id="ARBA00022704"/>
    </source>
</evidence>
<organism evidence="6 7">
    <name type="scientific">Pelotomaculum isophthalicicum JI</name>
    <dbReference type="NCBI Taxonomy" id="947010"/>
    <lineage>
        <taxon>Bacteria</taxon>
        <taxon>Bacillati</taxon>
        <taxon>Bacillota</taxon>
        <taxon>Clostridia</taxon>
        <taxon>Eubacteriales</taxon>
        <taxon>Desulfotomaculaceae</taxon>
        <taxon>Pelotomaculum</taxon>
    </lineage>
</organism>
<protein>
    <submittedName>
        <fullName evidence="6">Stalk domain-containing protein</fullName>
    </submittedName>
</protein>
<dbReference type="PANTHER" id="PTHR36530:SF1">
    <property type="entry name" value="AMOEBIASIN-1"/>
    <property type="match status" value="1"/>
</dbReference>
<feature type="signal peptide" evidence="3">
    <location>
        <begin position="1"/>
        <end position="20"/>
    </location>
</feature>
<dbReference type="Pfam" id="PF09394">
    <property type="entry name" value="Inhibitor_I42"/>
    <property type="match status" value="1"/>
</dbReference>
<dbReference type="InterPro" id="IPR012854">
    <property type="entry name" value="Cu_amine_oxidase-like_N"/>
</dbReference>
<evidence type="ECO:0000259" key="5">
    <source>
        <dbReference type="Pfam" id="PF09394"/>
    </source>
</evidence>
<evidence type="ECO:0000259" key="4">
    <source>
        <dbReference type="Pfam" id="PF07833"/>
    </source>
</evidence>
<dbReference type="Gene3D" id="2.60.40.2020">
    <property type="match status" value="1"/>
</dbReference>
<dbReference type="GO" id="GO:0004869">
    <property type="term" value="F:cysteine-type endopeptidase inhibitor activity"/>
    <property type="evidence" value="ECO:0007669"/>
    <property type="project" value="UniProtKB-KW"/>
</dbReference>
<keyword evidence="1" id="KW-0646">Protease inhibitor</keyword>
<proteinExistence type="predicted"/>